<dbReference type="AlphaFoldDB" id="A0A562PG18"/>
<dbReference type="OrthoDB" id="8759321at2"/>
<keyword evidence="4" id="KW-1185">Reference proteome</keyword>
<dbReference type="Proteomes" id="UP000315112">
    <property type="component" value="Unassembled WGS sequence"/>
</dbReference>
<reference evidence="1 4" key="3">
    <citation type="submission" date="2019-12" db="EMBL/GenBank/DDBJ databases">
        <title>Draft Genome Sequences of Six Type Strains of the Genus Massilia.</title>
        <authorList>
            <person name="Miess H."/>
            <person name="Frediansyah A."/>
            <person name="Goeker M."/>
            <person name="Gross H."/>
        </authorList>
    </citation>
    <scope>NUCLEOTIDE SEQUENCE [LARGE SCALE GENOMIC DNA]</scope>
    <source>
        <strain evidence="1 4">DSM 26639</strain>
    </source>
</reference>
<gene>
    <name evidence="1" type="ORF">GO485_14925</name>
    <name evidence="2" type="ORF">IP92_04955</name>
</gene>
<evidence type="ECO:0000313" key="4">
    <source>
        <dbReference type="Proteomes" id="UP000437862"/>
    </source>
</evidence>
<dbReference type="EMBL" id="CP046904">
    <property type="protein sequence ID" value="QGZ40213.1"/>
    <property type="molecule type" value="Genomic_DNA"/>
</dbReference>
<evidence type="ECO:0000313" key="2">
    <source>
        <dbReference type="EMBL" id="TWI43391.1"/>
    </source>
</evidence>
<evidence type="ECO:0008006" key="5">
    <source>
        <dbReference type="Google" id="ProtNLM"/>
    </source>
</evidence>
<dbReference type="Proteomes" id="UP000437862">
    <property type="component" value="Chromosome"/>
</dbReference>
<dbReference type="EMBL" id="VLKW01000012">
    <property type="protein sequence ID" value="TWI43391.1"/>
    <property type="molecule type" value="Genomic_DNA"/>
</dbReference>
<name>A0A562PG18_9BURK</name>
<dbReference type="RefSeq" id="WP_145880331.1">
    <property type="nucleotide sequence ID" value="NZ_CP046904.1"/>
</dbReference>
<protein>
    <recommendedName>
        <fullName evidence="5">WGR domain-containing protein</fullName>
    </recommendedName>
</protein>
<evidence type="ECO:0000313" key="1">
    <source>
        <dbReference type="EMBL" id="QGZ40213.1"/>
    </source>
</evidence>
<sequence length="82" mass="9156">MPTQSYRGHVIAVSSHASGAWIVYRSSIREHATGKVRHVDFGRGAATPGASGVRDRAFQDARRWVERHPLRWPFGDGAEDRT</sequence>
<proteinExistence type="predicted"/>
<evidence type="ECO:0000313" key="3">
    <source>
        <dbReference type="Proteomes" id="UP000315112"/>
    </source>
</evidence>
<reference evidence="2 3" key="1">
    <citation type="journal article" date="2015" name="Stand. Genomic Sci.">
        <title>Genomic Encyclopedia of Bacterial and Archaeal Type Strains, Phase III: the genomes of soil and plant-associated and newly described type strains.</title>
        <authorList>
            <person name="Whitman W.B."/>
            <person name="Woyke T."/>
            <person name="Klenk H.P."/>
            <person name="Zhou Y."/>
            <person name="Lilburn T.G."/>
            <person name="Beck B.J."/>
            <person name="De Vos P."/>
            <person name="Vandamme P."/>
            <person name="Eisen J.A."/>
            <person name="Garrity G."/>
            <person name="Hugenholtz P."/>
            <person name="Kyrpides N.C."/>
        </authorList>
    </citation>
    <scope>NUCLEOTIDE SEQUENCE [LARGE SCALE GENOMIC DNA]</scope>
    <source>
        <strain evidence="2 3">CGMCC 1.10685</strain>
    </source>
</reference>
<accession>A0A562PG18</accession>
<reference evidence="2" key="2">
    <citation type="submission" date="2019-07" db="EMBL/GenBank/DDBJ databases">
        <authorList>
            <person name="Whitman W."/>
            <person name="Huntemann M."/>
            <person name="Clum A."/>
            <person name="Pillay M."/>
            <person name="Palaniappan K."/>
            <person name="Varghese N."/>
            <person name="Mikhailova N."/>
            <person name="Stamatis D."/>
            <person name="Reddy T."/>
            <person name="Daum C."/>
            <person name="Shapiro N."/>
            <person name="Ivanova N."/>
            <person name="Kyrpides N."/>
            <person name="Woyke T."/>
        </authorList>
    </citation>
    <scope>NUCLEOTIDE SEQUENCE</scope>
    <source>
        <strain evidence="2">CGMCC 1.10685</strain>
    </source>
</reference>
<organism evidence="2 3">
    <name type="scientific">Pseudoduganella flava</name>
    <dbReference type="NCBI Taxonomy" id="871742"/>
    <lineage>
        <taxon>Bacteria</taxon>
        <taxon>Pseudomonadati</taxon>
        <taxon>Pseudomonadota</taxon>
        <taxon>Betaproteobacteria</taxon>
        <taxon>Burkholderiales</taxon>
        <taxon>Oxalobacteraceae</taxon>
        <taxon>Telluria group</taxon>
        <taxon>Pseudoduganella</taxon>
    </lineage>
</organism>